<dbReference type="AlphaFoldDB" id="A0A0A9BZD5"/>
<feature type="region of interest" description="Disordered" evidence="1">
    <location>
        <begin position="1"/>
        <end position="88"/>
    </location>
</feature>
<sequence>MDDGHRHVLPARLPRELPPRRGHGHDVHGCQLDPRRGARRHDAREPDPALPLRPDPRAPLPLRAGCRRRAPRRLRPVHQARLPHQDQR</sequence>
<dbReference type="EMBL" id="GBRH01228461">
    <property type="protein sequence ID" value="JAD69434.1"/>
    <property type="molecule type" value="Transcribed_RNA"/>
</dbReference>
<feature type="compositionally biased region" description="Basic and acidic residues" evidence="1">
    <location>
        <begin position="13"/>
        <end position="47"/>
    </location>
</feature>
<accession>A0A0A9BZD5</accession>
<name>A0A0A9BZD5_ARUDO</name>
<proteinExistence type="predicted"/>
<organism evidence="2">
    <name type="scientific">Arundo donax</name>
    <name type="common">Giant reed</name>
    <name type="synonym">Donax arundinaceus</name>
    <dbReference type="NCBI Taxonomy" id="35708"/>
    <lineage>
        <taxon>Eukaryota</taxon>
        <taxon>Viridiplantae</taxon>
        <taxon>Streptophyta</taxon>
        <taxon>Embryophyta</taxon>
        <taxon>Tracheophyta</taxon>
        <taxon>Spermatophyta</taxon>
        <taxon>Magnoliopsida</taxon>
        <taxon>Liliopsida</taxon>
        <taxon>Poales</taxon>
        <taxon>Poaceae</taxon>
        <taxon>PACMAD clade</taxon>
        <taxon>Arundinoideae</taxon>
        <taxon>Arundineae</taxon>
        <taxon>Arundo</taxon>
    </lineage>
</organism>
<protein>
    <submittedName>
        <fullName evidence="2">Uncharacterized protein</fullName>
    </submittedName>
</protein>
<evidence type="ECO:0000313" key="2">
    <source>
        <dbReference type="EMBL" id="JAD69434.1"/>
    </source>
</evidence>
<reference evidence="2" key="2">
    <citation type="journal article" date="2015" name="Data Brief">
        <title>Shoot transcriptome of the giant reed, Arundo donax.</title>
        <authorList>
            <person name="Barrero R.A."/>
            <person name="Guerrero F.D."/>
            <person name="Moolhuijzen P."/>
            <person name="Goolsby J.A."/>
            <person name="Tidwell J."/>
            <person name="Bellgard S.E."/>
            <person name="Bellgard M.I."/>
        </authorList>
    </citation>
    <scope>NUCLEOTIDE SEQUENCE</scope>
    <source>
        <tissue evidence="2">Shoot tissue taken approximately 20 cm above the soil surface</tissue>
    </source>
</reference>
<evidence type="ECO:0000256" key="1">
    <source>
        <dbReference type="SAM" id="MobiDB-lite"/>
    </source>
</evidence>
<reference evidence="2" key="1">
    <citation type="submission" date="2014-09" db="EMBL/GenBank/DDBJ databases">
        <authorList>
            <person name="Magalhaes I.L.F."/>
            <person name="Oliveira U."/>
            <person name="Santos F.R."/>
            <person name="Vidigal T.H.D.A."/>
            <person name="Brescovit A.D."/>
            <person name="Santos A.J."/>
        </authorList>
    </citation>
    <scope>NUCLEOTIDE SEQUENCE</scope>
    <source>
        <tissue evidence="2">Shoot tissue taken approximately 20 cm above the soil surface</tissue>
    </source>
</reference>
<feature type="compositionally biased region" description="Basic residues" evidence="1">
    <location>
        <begin position="65"/>
        <end position="78"/>
    </location>
</feature>
<feature type="compositionally biased region" description="Pro residues" evidence="1">
    <location>
        <begin position="48"/>
        <end position="59"/>
    </location>
</feature>